<evidence type="ECO:0000256" key="5">
    <source>
        <dbReference type="ARBA" id="ARBA00023136"/>
    </source>
</evidence>
<evidence type="ECO:0000313" key="9">
    <source>
        <dbReference type="Proteomes" id="UP000070544"/>
    </source>
</evidence>
<feature type="transmembrane region" description="Helical" evidence="6">
    <location>
        <begin position="80"/>
        <end position="102"/>
    </location>
</feature>
<dbReference type="AlphaFoldDB" id="A0A138ZYB9"/>
<evidence type="ECO:0000256" key="3">
    <source>
        <dbReference type="ARBA" id="ARBA00022692"/>
    </source>
</evidence>
<dbReference type="Proteomes" id="UP000070544">
    <property type="component" value="Unassembled WGS sequence"/>
</dbReference>
<protein>
    <submittedName>
        <fullName evidence="8">MFS general substrate transporter</fullName>
    </submittedName>
</protein>
<evidence type="ECO:0000256" key="4">
    <source>
        <dbReference type="ARBA" id="ARBA00022989"/>
    </source>
</evidence>
<evidence type="ECO:0000256" key="1">
    <source>
        <dbReference type="ARBA" id="ARBA00004141"/>
    </source>
</evidence>
<accession>A0A138ZYB9</accession>
<dbReference type="SUPFAM" id="SSF103473">
    <property type="entry name" value="MFS general substrate transporter"/>
    <property type="match status" value="1"/>
</dbReference>
<feature type="transmembrane region" description="Helical" evidence="6">
    <location>
        <begin position="137"/>
        <end position="157"/>
    </location>
</feature>
<dbReference type="Gene3D" id="1.20.1250.20">
    <property type="entry name" value="MFS general substrate transporter like domains"/>
    <property type="match status" value="2"/>
</dbReference>
<sequence length="463" mass="51083">MATKTDDAEELKALEAVQQWTGEEEKALVRKIDTKLVPWIMLLYLLGYLDRVNIGNAKVSNSEVPGASMESTLGLDATQYSWSVAIFFFGYVIFEVPSNILLKVYSPSRWLSRIMVTWGICAMCMAAVQNFPGLLTARLFLGIMESGSFPGFIYYYTFWYKQREQATRVALFFSMASVAGAFSGLLASAISFLNGTAGLEGWRWIFLSEGIPSIIAGVLVWFFLPNFPQTETKWLTDRERYIAISRLPPTAPSHTHKSFEFGELVKTVSNPWTWVFNLSNFCVNAQLYTVSYFNPTIIKNLGYTSYIAQLMTVPPYVAAFVWTLGLGWNSDRTGERPLHVCASFLLAMVGFIMNLVLDVKASTALKYLGVFLGTMGSFGTIPCINAFRTKTMRGSATSAAVATASMIATGNIGGIVAPFLFPNTAGPQYTFGTITILVLQGLGILGMLILRHVYRNVGDGVPV</sequence>
<dbReference type="FunFam" id="1.20.1250.20:FF:000034">
    <property type="entry name" value="MFS general substrate transporter"/>
    <property type="match status" value="1"/>
</dbReference>
<gene>
    <name evidence="8" type="ORF">M427DRAFT_117243</name>
</gene>
<keyword evidence="9" id="KW-1185">Reference proteome</keyword>
<dbReference type="Pfam" id="PF07690">
    <property type="entry name" value="MFS_1"/>
    <property type="match status" value="1"/>
</dbReference>
<feature type="transmembrane region" description="Helical" evidence="6">
    <location>
        <begin position="306"/>
        <end position="326"/>
    </location>
</feature>
<dbReference type="InterPro" id="IPR020846">
    <property type="entry name" value="MFS_dom"/>
</dbReference>
<dbReference type="FunFam" id="1.20.1250.20:FF:000013">
    <property type="entry name" value="MFS general substrate transporter"/>
    <property type="match status" value="1"/>
</dbReference>
<keyword evidence="3 6" id="KW-0812">Transmembrane</keyword>
<dbReference type="PANTHER" id="PTHR43791">
    <property type="entry name" value="PERMEASE-RELATED"/>
    <property type="match status" value="1"/>
</dbReference>
<feature type="transmembrane region" description="Helical" evidence="6">
    <location>
        <begin position="368"/>
        <end position="387"/>
    </location>
</feature>
<keyword evidence="5 6" id="KW-0472">Membrane</keyword>
<dbReference type="PROSITE" id="PS50850">
    <property type="entry name" value="MFS"/>
    <property type="match status" value="1"/>
</dbReference>
<dbReference type="GO" id="GO:0022857">
    <property type="term" value="F:transmembrane transporter activity"/>
    <property type="evidence" value="ECO:0007669"/>
    <property type="project" value="InterPro"/>
</dbReference>
<evidence type="ECO:0000256" key="6">
    <source>
        <dbReference type="SAM" id="Phobius"/>
    </source>
</evidence>
<keyword evidence="4 6" id="KW-1133">Transmembrane helix</keyword>
<dbReference type="InterPro" id="IPR036259">
    <property type="entry name" value="MFS_trans_sf"/>
</dbReference>
<dbReference type="EMBL" id="KQ965861">
    <property type="protein sequence ID" value="KXS09480.1"/>
    <property type="molecule type" value="Genomic_DNA"/>
</dbReference>
<dbReference type="STRING" id="1344416.A0A138ZYB9"/>
<feature type="transmembrane region" description="Helical" evidence="6">
    <location>
        <begin position="114"/>
        <end position="131"/>
    </location>
</feature>
<feature type="transmembrane region" description="Helical" evidence="6">
    <location>
        <begin position="36"/>
        <end position="54"/>
    </location>
</feature>
<feature type="transmembrane region" description="Helical" evidence="6">
    <location>
        <begin position="427"/>
        <end position="450"/>
    </location>
</feature>
<keyword evidence="2" id="KW-0813">Transport</keyword>
<dbReference type="PANTHER" id="PTHR43791:SF36">
    <property type="entry name" value="TRANSPORTER, PUTATIVE (AFU_ORTHOLOGUE AFUA_6G08340)-RELATED"/>
    <property type="match status" value="1"/>
</dbReference>
<dbReference type="OrthoDB" id="2985014at2759"/>
<evidence type="ECO:0000256" key="2">
    <source>
        <dbReference type="ARBA" id="ARBA00022448"/>
    </source>
</evidence>
<feature type="domain" description="Major facilitator superfamily (MFS) profile" evidence="7">
    <location>
        <begin position="36"/>
        <end position="458"/>
    </location>
</feature>
<dbReference type="OMA" id="NCLHSDK"/>
<feature type="transmembrane region" description="Helical" evidence="6">
    <location>
        <begin position="169"/>
        <end position="192"/>
    </location>
</feature>
<comment type="subcellular location">
    <subcellularLocation>
        <location evidence="1">Membrane</location>
        <topology evidence="1">Multi-pass membrane protein</topology>
    </subcellularLocation>
</comment>
<evidence type="ECO:0000259" key="7">
    <source>
        <dbReference type="PROSITE" id="PS50850"/>
    </source>
</evidence>
<feature type="transmembrane region" description="Helical" evidence="6">
    <location>
        <begin position="204"/>
        <end position="224"/>
    </location>
</feature>
<feature type="transmembrane region" description="Helical" evidence="6">
    <location>
        <begin position="399"/>
        <end position="421"/>
    </location>
</feature>
<feature type="transmembrane region" description="Helical" evidence="6">
    <location>
        <begin position="338"/>
        <end position="356"/>
    </location>
</feature>
<organism evidence="8 9">
    <name type="scientific">Gonapodya prolifera (strain JEL478)</name>
    <name type="common">Monoblepharis prolifera</name>
    <dbReference type="NCBI Taxonomy" id="1344416"/>
    <lineage>
        <taxon>Eukaryota</taxon>
        <taxon>Fungi</taxon>
        <taxon>Fungi incertae sedis</taxon>
        <taxon>Chytridiomycota</taxon>
        <taxon>Chytridiomycota incertae sedis</taxon>
        <taxon>Monoblepharidomycetes</taxon>
        <taxon>Monoblepharidales</taxon>
        <taxon>Gonapodyaceae</taxon>
        <taxon>Gonapodya</taxon>
    </lineage>
</organism>
<feature type="transmembrane region" description="Helical" evidence="6">
    <location>
        <begin position="274"/>
        <end position="294"/>
    </location>
</feature>
<name>A0A138ZYB9_GONPJ</name>
<dbReference type="InterPro" id="IPR011701">
    <property type="entry name" value="MFS"/>
</dbReference>
<proteinExistence type="predicted"/>
<reference evidence="8 9" key="1">
    <citation type="journal article" date="2015" name="Genome Biol. Evol.">
        <title>Phylogenomic analyses indicate that early fungi evolved digesting cell walls of algal ancestors of land plants.</title>
        <authorList>
            <person name="Chang Y."/>
            <person name="Wang S."/>
            <person name="Sekimoto S."/>
            <person name="Aerts A.L."/>
            <person name="Choi C."/>
            <person name="Clum A."/>
            <person name="LaButti K.M."/>
            <person name="Lindquist E.A."/>
            <person name="Yee Ngan C."/>
            <person name="Ohm R.A."/>
            <person name="Salamov A.A."/>
            <person name="Grigoriev I.V."/>
            <person name="Spatafora J.W."/>
            <person name="Berbee M.L."/>
        </authorList>
    </citation>
    <scope>NUCLEOTIDE SEQUENCE [LARGE SCALE GENOMIC DNA]</scope>
    <source>
        <strain evidence="8 9">JEL478</strain>
    </source>
</reference>
<dbReference type="GO" id="GO:0016020">
    <property type="term" value="C:membrane"/>
    <property type="evidence" value="ECO:0007669"/>
    <property type="project" value="UniProtKB-SubCell"/>
</dbReference>
<evidence type="ECO:0000313" key="8">
    <source>
        <dbReference type="EMBL" id="KXS09480.1"/>
    </source>
</evidence>